<dbReference type="AlphaFoldDB" id="A0A1Q3EQK5"/>
<comment type="caution">
    <text evidence="4">The sequence shown here is derived from an EMBL/GenBank/DDBJ whole genome shotgun (WGS) entry which is preliminary data.</text>
</comment>
<dbReference type="InterPro" id="IPR020904">
    <property type="entry name" value="Sc_DH/Rdtase_CS"/>
</dbReference>
<dbReference type="InterPro" id="IPR057326">
    <property type="entry name" value="KR_dom"/>
</dbReference>
<dbReference type="PANTHER" id="PTHR43658">
    <property type="entry name" value="SHORT-CHAIN DEHYDROGENASE/REDUCTASE"/>
    <property type="match status" value="1"/>
</dbReference>
<dbReference type="Gene3D" id="3.40.50.720">
    <property type="entry name" value="NAD(P)-binding Rossmann-like Domain"/>
    <property type="match status" value="1"/>
</dbReference>
<dbReference type="STRING" id="5353.A0A1Q3EQK5"/>
<keyword evidence="2" id="KW-0560">Oxidoreductase</keyword>
<gene>
    <name evidence="4" type="ORF">LENED_011646</name>
</gene>
<reference evidence="4 5" key="2">
    <citation type="submission" date="2017-02" db="EMBL/GenBank/DDBJ databases">
        <title>A genome survey and senescence transcriptome analysis in Lentinula edodes.</title>
        <authorList>
            <person name="Sakamoto Y."/>
            <person name="Nakade K."/>
            <person name="Sato S."/>
            <person name="Yoshida Y."/>
            <person name="Miyazaki K."/>
            <person name="Natsume S."/>
            <person name="Konno N."/>
        </authorList>
    </citation>
    <scope>NUCLEOTIDE SEQUENCE [LARGE SCALE GENOMIC DNA]</scope>
    <source>
        <strain evidence="4 5">NBRC 111202</strain>
    </source>
</reference>
<proteinExistence type="predicted"/>
<keyword evidence="5" id="KW-1185">Reference proteome</keyword>
<evidence type="ECO:0000256" key="2">
    <source>
        <dbReference type="ARBA" id="ARBA00023002"/>
    </source>
</evidence>
<dbReference type="PRINTS" id="PR00081">
    <property type="entry name" value="GDHRDH"/>
</dbReference>
<reference evidence="4 5" key="1">
    <citation type="submission" date="2016-08" db="EMBL/GenBank/DDBJ databases">
        <authorList>
            <consortium name="Lentinula edodes genome sequencing consortium"/>
            <person name="Sakamoto Y."/>
            <person name="Nakade K."/>
            <person name="Sato S."/>
            <person name="Yoshida Y."/>
            <person name="Miyazaki K."/>
            <person name="Natsume S."/>
            <person name="Konno N."/>
        </authorList>
    </citation>
    <scope>NUCLEOTIDE SEQUENCE [LARGE SCALE GENOMIC DNA]</scope>
    <source>
        <strain evidence="4 5">NBRC 111202</strain>
    </source>
</reference>
<feature type="domain" description="Ketoreductase" evidence="3">
    <location>
        <begin position="6"/>
        <end position="195"/>
    </location>
</feature>
<dbReference type="InterPro" id="IPR002347">
    <property type="entry name" value="SDR_fam"/>
</dbReference>
<dbReference type="SUPFAM" id="SSF51735">
    <property type="entry name" value="NAD(P)-binding Rossmann-fold domains"/>
    <property type="match status" value="1"/>
</dbReference>
<evidence type="ECO:0000313" key="5">
    <source>
        <dbReference type="Proteomes" id="UP000188533"/>
    </source>
</evidence>
<name>A0A1Q3EQK5_LENED</name>
<dbReference type="PROSITE" id="PS00061">
    <property type="entry name" value="ADH_SHORT"/>
    <property type="match status" value="1"/>
</dbReference>
<dbReference type="PANTHER" id="PTHR43658:SF8">
    <property type="entry name" value="17-BETA-HYDROXYSTEROID DEHYDROGENASE 14-RELATED"/>
    <property type="match status" value="1"/>
</dbReference>
<protein>
    <submittedName>
        <fullName evidence="4">3-hydroxyacyl-dehydrogenase</fullName>
    </submittedName>
</protein>
<accession>A0A1Q3EQK5</accession>
<dbReference type="InterPro" id="IPR036291">
    <property type="entry name" value="NAD(P)-bd_dom_sf"/>
</dbReference>
<sequence>MKIEGRTFIVSGGSSGLGFATVQMLVQAKSYISILDREPPPSDIIGAQVKFYPTDITVVNDIEKAVDETVNWTKQTGAALGGVINCAGVAAGAKIIDAQNEPHSLDLWDFVLAVNLTGTFNLTRLALKHMVHNEPEEGPDAERGVIVLVSSSAAFEGQPGQAAYSATKGALRSMALPLARDLARHSIRVMAIAPNMFVSSMTDKLPQKARRSLEDGLVYPKRFGQPFEFAQTVQWILQCAYVNGETVRLSGASRMPAKM</sequence>
<dbReference type="SMART" id="SM00822">
    <property type="entry name" value="PKS_KR"/>
    <property type="match status" value="1"/>
</dbReference>
<dbReference type="Proteomes" id="UP000188533">
    <property type="component" value="Unassembled WGS sequence"/>
</dbReference>
<dbReference type="GO" id="GO:0016491">
    <property type="term" value="F:oxidoreductase activity"/>
    <property type="evidence" value="ECO:0007669"/>
    <property type="project" value="UniProtKB-KW"/>
</dbReference>
<organism evidence="4 5">
    <name type="scientific">Lentinula edodes</name>
    <name type="common">Shiitake mushroom</name>
    <name type="synonym">Lentinus edodes</name>
    <dbReference type="NCBI Taxonomy" id="5353"/>
    <lineage>
        <taxon>Eukaryota</taxon>
        <taxon>Fungi</taxon>
        <taxon>Dikarya</taxon>
        <taxon>Basidiomycota</taxon>
        <taxon>Agaricomycotina</taxon>
        <taxon>Agaricomycetes</taxon>
        <taxon>Agaricomycetidae</taxon>
        <taxon>Agaricales</taxon>
        <taxon>Marasmiineae</taxon>
        <taxon>Omphalotaceae</taxon>
        <taxon>Lentinula</taxon>
    </lineage>
</organism>
<dbReference type="Pfam" id="PF00106">
    <property type="entry name" value="adh_short"/>
    <property type="match status" value="1"/>
</dbReference>
<keyword evidence="1" id="KW-0521">NADP</keyword>
<evidence type="ECO:0000256" key="1">
    <source>
        <dbReference type="ARBA" id="ARBA00022857"/>
    </source>
</evidence>
<evidence type="ECO:0000259" key="3">
    <source>
        <dbReference type="SMART" id="SM00822"/>
    </source>
</evidence>
<evidence type="ECO:0000313" key="4">
    <source>
        <dbReference type="EMBL" id="GAW09490.1"/>
    </source>
</evidence>
<dbReference type="EMBL" id="BDGU01001100">
    <property type="protein sequence ID" value="GAW09490.1"/>
    <property type="molecule type" value="Genomic_DNA"/>
</dbReference>